<dbReference type="Pfam" id="PF02782">
    <property type="entry name" value="FGGY_C"/>
    <property type="match status" value="1"/>
</dbReference>
<evidence type="ECO:0000256" key="5">
    <source>
        <dbReference type="ARBA" id="ARBA00022840"/>
    </source>
</evidence>
<keyword evidence="6" id="KW-0684">Rhamnose metabolism</keyword>
<comment type="caution">
    <text evidence="9">The sequence shown here is derived from an EMBL/GenBank/DDBJ whole genome shotgun (WGS) entry which is preliminary data.</text>
</comment>
<dbReference type="InterPro" id="IPR018485">
    <property type="entry name" value="FGGY_C"/>
</dbReference>
<dbReference type="InterPro" id="IPR050406">
    <property type="entry name" value="FGGY_Carb_Kinase"/>
</dbReference>
<protein>
    <submittedName>
        <fullName evidence="9">Carbohydrate kinase, FGGY family protein</fullName>
    </submittedName>
</protein>
<accession>C0C0Z0</accession>
<dbReference type="OrthoDB" id="9761504at2"/>
<evidence type="ECO:0000256" key="3">
    <source>
        <dbReference type="ARBA" id="ARBA00022741"/>
    </source>
</evidence>
<dbReference type="PANTHER" id="PTHR43095">
    <property type="entry name" value="SUGAR KINASE"/>
    <property type="match status" value="1"/>
</dbReference>
<dbReference type="STRING" id="553973.CLOHYLEM_05809"/>
<dbReference type="InterPro" id="IPR018484">
    <property type="entry name" value="FGGY_N"/>
</dbReference>
<reference evidence="9" key="1">
    <citation type="submission" date="2009-02" db="EMBL/GenBank/DDBJ databases">
        <authorList>
            <person name="Fulton L."/>
            <person name="Clifton S."/>
            <person name="Fulton B."/>
            <person name="Xu J."/>
            <person name="Minx P."/>
            <person name="Pepin K.H."/>
            <person name="Johnson M."/>
            <person name="Bhonagiri V."/>
            <person name="Nash W.E."/>
            <person name="Mardis E.R."/>
            <person name="Wilson R.K."/>
        </authorList>
    </citation>
    <scope>NUCLEOTIDE SEQUENCE [LARGE SCALE GENOMIC DNA]</scope>
    <source>
        <strain evidence="9">DSM 15053</strain>
    </source>
</reference>
<dbReference type="SUPFAM" id="SSF53067">
    <property type="entry name" value="Actin-like ATPase domain"/>
    <property type="match status" value="2"/>
</dbReference>
<evidence type="ECO:0000259" key="7">
    <source>
        <dbReference type="Pfam" id="PF00370"/>
    </source>
</evidence>
<dbReference type="GO" id="GO:0019301">
    <property type="term" value="P:rhamnose catabolic process"/>
    <property type="evidence" value="ECO:0007669"/>
    <property type="project" value="InterPro"/>
</dbReference>
<reference evidence="9" key="2">
    <citation type="submission" date="2013-06" db="EMBL/GenBank/DDBJ databases">
        <title>Draft genome sequence of Clostridium hylemonae (DSM 15053).</title>
        <authorList>
            <person name="Sudarsanam P."/>
            <person name="Ley R."/>
            <person name="Guruge J."/>
            <person name="Turnbaugh P.J."/>
            <person name="Mahowald M."/>
            <person name="Liep D."/>
            <person name="Gordon J."/>
        </authorList>
    </citation>
    <scope>NUCLEOTIDE SEQUENCE</scope>
    <source>
        <strain evidence="9">DSM 15053</strain>
    </source>
</reference>
<dbReference type="RefSeq" id="WP_006443154.1">
    <property type="nucleotide sequence ID" value="NZ_CP036524.1"/>
</dbReference>
<evidence type="ECO:0000256" key="1">
    <source>
        <dbReference type="ARBA" id="ARBA00009156"/>
    </source>
</evidence>
<organism evidence="9 10">
    <name type="scientific">[Clostridium] hylemonae DSM 15053</name>
    <dbReference type="NCBI Taxonomy" id="553973"/>
    <lineage>
        <taxon>Bacteria</taxon>
        <taxon>Bacillati</taxon>
        <taxon>Bacillota</taxon>
        <taxon>Clostridia</taxon>
        <taxon>Lachnospirales</taxon>
        <taxon>Lachnospiraceae</taxon>
    </lineage>
</organism>
<dbReference type="InterPro" id="IPR043129">
    <property type="entry name" value="ATPase_NBD"/>
</dbReference>
<gene>
    <name evidence="9" type="ORF">CLOHYLEM_05809</name>
</gene>
<dbReference type="Proteomes" id="UP000004893">
    <property type="component" value="Unassembled WGS sequence"/>
</dbReference>
<dbReference type="PANTHER" id="PTHR43095:SF5">
    <property type="entry name" value="XYLULOSE KINASE"/>
    <property type="match status" value="1"/>
</dbReference>
<keyword evidence="4 9" id="KW-0418">Kinase</keyword>
<evidence type="ECO:0000256" key="2">
    <source>
        <dbReference type="ARBA" id="ARBA00022679"/>
    </source>
</evidence>
<keyword evidence="5" id="KW-0067">ATP-binding</keyword>
<dbReference type="Pfam" id="PF00370">
    <property type="entry name" value="FGGY_N"/>
    <property type="match status" value="1"/>
</dbReference>
<comment type="similarity">
    <text evidence="1">Belongs to the FGGY kinase family.</text>
</comment>
<dbReference type="GO" id="GO:0005524">
    <property type="term" value="F:ATP binding"/>
    <property type="evidence" value="ECO:0007669"/>
    <property type="project" value="UniProtKB-KW"/>
</dbReference>
<feature type="domain" description="Carbohydrate kinase FGGY N-terminal" evidence="7">
    <location>
        <begin position="3"/>
        <end position="243"/>
    </location>
</feature>
<evidence type="ECO:0000256" key="4">
    <source>
        <dbReference type="ARBA" id="ARBA00022777"/>
    </source>
</evidence>
<evidence type="ECO:0000313" key="10">
    <source>
        <dbReference type="Proteomes" id="UP000004893"/>
    </source>
</evidence>
<keyword evidence="10" id="KW-1185">Reference proteome</keyword>
<dbReference type="AlphaFoldDB" id="C0C0Z0"/>
<dbReference type="HOGENOM" id="CLU_039395_0_1_9"/>
<keyword evidence="2" id="KW-0808">Transferase</keyword>
<evidence type="ECO:0000259" key="8">
    <source>
        <dbReference type="Pfam" id="PF02782"/>
    </source>
</evidence>
<name>C0C0Z0_9FIRM</name>
<dbReference type="InterPro" id="IPR013449">
    <property type="entry name" value="Rhamnulokinase"/>
</dbReference>
<dbReference type="eggNOG" id="COG1070">
    <property type="taxonomic scope" value="Bacteria"/>
</dbReference>
<dbReference type="GO" id="GO:0008993">
    <property type="term" value="F:rhamnulokinase activity"/>
    <property type="evidence" value="ECO:0007669"/>
    <property type="project" value="InterPro"/>
</dbReference>
<feature type="domain" description="Carbohydrate kinase FGGY C-terminal" evidence="8">
    <location>
        <begin position="259"/>
        <end position="449"/>
    </location>
</feature>
<evidence type="ECO:0000256" key="6">
    <source>
        <dbReference type="ARBA" id="ARBA00023308"/>
    </source>
</evidence>
<dbReference type="Gene3D" id="3.30.420.40">
    <property type="match status" value="2"/>
</dbReference>
<dbReference type="CDD" id="cd07771">
    <property type="entry name" value="ASKHA_NBD_FGGY_RhaB-like"/>
    <property type="match status" value="1"/>
</dbReference>
<sequence length="501" mass="55983">MRYLVVDAGSSNVKIYLAHLDAGKKLHMEEAGRFPTEKVFYLGHLSTDIFAIYGRICSVIKSLADRGIYVDSLGIDSWCSDYGIVDTVSGSVSMPVFYRDKRTDGYVDKVSQVMDYEEICRLTAQRILTDSTLCQLLAYKEEYPQGLSGSKKILFIGDLLMYLFSGVICSEVSVASYSQLFNMEHEDWEKEMLGRFHIPEAAVPPVVRAGTRIGTVRPDLATYLGIKKTYVTAPAVHDTASAGVAVPAGEGESWAFLATGSWFLMSMELDAPADRKKSYRYQLSNTGMAFGKVLLKKNITAMWLVQECRRQWERMGRHYTYPELKDMAGQAEGFTAMVDTEYEGFRHPENMADEICAYLRKTGQYAPRPEDAGKIVRIIYESIALQSVRALKMLEDTTGKKVDVLYIVGGANRIEILNQYIADAAGICVRTGPSEASAVGNALLQAYAMGETASLKEMREIAGNSFGTEEYRPVNTQKWQRQYKKYVELSGQADRGGRSYE</sequence>
<dbReference type="EMBL" id="ABYI02000022">
    <property type="protein sequence ID" value="EEG73804.1"/>
    <property type="molecule type" value="Genomic_DNA"/>
</dbReference>
<evidence type="ECO:0000313" key="9">
    <source>
        <dbReference type="EMBL" id="EEG73804.1"/>
    </source>
</evidence>
<proteinExistence type="inferred from homology"/>
<keyword evidence="3" id="KW-0547">Nucleotide-binding</keyword>